<reference evidence="2 3" key="1">
    <citation type="journal article" date="2002" name="Nature">
        <title>Genome sequence and comparative analysis of the model rodent malaria parasite Plasmodium yoelii yoelii.</title>
        <authorList>
            <person name="Carlton J.M."/>
            <person name="Angiuoli S.V."/>
            <person name="Suh B.B."/>
            <person name="Kooij T.W."/>
            <person name="Pertea M."/>
            <person name="Silva J.C."/>
            <person name="Ermolaeva M.D."/>
            <person name="Allen J.E."/>
            <person name="Selengut J.D."/>
            <person name="Koo H.L."/>
            <person name="Peterson J.D."/>
            <person name="Pop M."/>
            <person name="Kosack D.S."/>
            <person name="Shumway M.F."/>
            <person name="Bidwell S.L."/>
            <person name="Shallom S.J."/>
            <person name="van Aken S.E."/>
            <person name="Riedmuller S.B."/>
            <person name="Feldblyum T.V."/>
            <person name="Cho J.K."/>
            <person name="Quackenbush J."/>
            <person name="Sedegah M."/>
            <person name="Shoaibi A."/>
            <person name="Cummings L.M."/>
            <person name="Florens L."/>
            <person name="Yates J.R."/>
            <person name="Raine J.D."/>
            <person name="Sinden R.E."/>
            <person name="Harris M.A."/>
            <person name="Cunningham D.A."/>
            <person name="Preiser P.R."/>
            <person name="Bergman L.W."/>
            <person name="Vaidya A.B."/>
            <person name="van Lin L.H."/>
            <person name="Janse C.J."/>
            <person name="Waters A.P."/>
            <person name="Smith H.O."/>
            <person name="White O.R."/>
            <person name="Salzberg S.L."/>
            <person name="Venter J.C."/>
            <person name="Fraser C.M."/>
            <person name="Hoffman S.L."/>
            <person name="Gardner M.J."/>
            <person name="Carucci D.J."/>
        </authorList>
    </citation>
    <scope>NUCLEOTIDE SEQUENCE [LARGE SCALE GENOMIC DNA]</scope>
    <source>
        <strain evidence="2 3">17XNL</strain>
    </source>
</reference>
<keyword evidence="3" id="KW-1185">Reference proteome</keyword>
<dbReference type="Pfam" id="PF06022">
    <property type="entry name" value="Cir_Bir_Yir"/>
    <property type="match status" value="1"/>
</dbReference>
<proteinExistence type="predicted"/>
<evidence type="ECO:0000256" key="1">
    <source>
        <dbReference type="SAM" id="Phobius"/>
    </source>
</evidence>
<organism evidence="2 3">
    <name type="scientific">Plasmodium yoelii yoelii</name>
    <dbReference type="NCBI Taxonomy" id="73239"/>
    <lineage>
        <taxon>Eukaryota</taxon>
        <taxon>Sar</taxon>
        <taxon>Alveolata</taxon>
        <taxon>Apicomplexa</taxon>
        <taxon>Aconoidasida</taxon>
        <taxon>Haemosporida</taxon>
        <taxon>Plasmodiidae</taxon>
        <taxon>Plasmodium</taxon>
        <taxon>Plasmodium (Vinckeia)</taxon>
    </lineage>
</organism>
<sequence>MRFGTLRSFYPDELNLSTERDIHSIGGVVKYCPNGGSKKNECKTDLDKIKAGFLWLFEQIIVNNIDSLSKDQIEIFTIYIIMWFSYMLNLKNVKEFNNINEFYDAHIKNITDYINCNTDGKECNSILKNNLGYNNFKEIIDKKKDLLSINLKDMSNFYGAFKLLCIVHTEFDANKPECTKYIENAKNFVEKYNELNNGSDITESSPYYQVLSTLSKDYNNFKKYCNENKGDCNDIPSLLPIKTKENAVQSSAHDNVQNYGVTSSSPSIANKLIPFLLILATIPIFLGVSYKVNIFAIWISETISKAYKRKAKKIKKKWIINI</sequence>
<keyword evidence="1" id="KW-0812">Transmembrane</keyword>
<dbReference type="InterPro" id="IPR006477">
    <property type="entry name" value="Yir_bir_cir"/>
</dbReference>
<evidence type="ECO:0000313" key="2">
    <source>
        <dbReference type="EMBL" id="EAA21229.1"/>
    </source>
</evidence>
<comment type="caution">
    <text evidence="2">The sequence shown here is derived from an EMBL/GenBank/DDBJ whole genome shotgun (WGS) entry which is preliminary data.</text>
</comment>
<evidence type="ECO:0000313" key="3">
    <source>
        <dbReference type="Proteomes" id="UP000008553"/>
    </source>
</evidence>
<name>Q7RNI0_PLAYO</name>
<dbReference type="EMBL" id="AABL01000499">
    <property type="protein sequence ID" value="EAA21229.1"/>
    <property type="molecule type" value="Genomic_DNA"/>
</dbReference>
<feature type="transmembrane region" description="Helical" evidence="1">
    <location>
        <begin position="272"/>
        <end position="299"/>
    </location>
</feature>
<dbReference type="Proteomes" id="UP000008553">
    <property type="component" value="Unassembled WGS sequence"/>
</dbReference>
<dbReference type="PaxDb" id="73239-Q7RNI0"/>
<dbReference type="InParanoid" id="Q7RNI0"/>
<dbReference type="NCBIfam" id="TIGR01590">
    <property type="entry name" value="yir-bir-cir_Pla"/>
    <property type="match status" value="1"/>
</dbReference>
<keyword evidence="1" id="KW-1133">Transmembrane helix</keyword>
<gene>
    <name evidence="2" type="ORF">PY01837</name>
</gene>
<keyword evidence="1" id="KW-0472">Membrane</keyword>
<protein>
    <submittedName>
        <fullName evidence="2">Yir1 protein</fullName>
    </submittedName>
</protein>
<accession>Q7RNI0</accession>
<dbReference type="AlphaFoldDB" id="Q7RNI0"/>